<sequence length="93" mass="10776">MAEYKTEQRVKIIQAYYENGKSRKNTLCALREYFGVQNRPSERTVWNLAKTFEQTGFVSNAKAPQHTSRGSSEQNIANVRENVTEKPRTSIRH</sequence>
<protein>
    <recommendedName>
        <fullName evidence="2">DUF4817 domain-containing protein</fullName>
    </recommendedName>
</protein>
<dbReference type="InterPro" id="IPR032135">
    <property type="entry name" value="DUF4817"/>
</dbReference>
<evidence type="ECO:0000256" key="1">
    <source>
        <dbReference type="SAM" id="MobiDB-lite"/>
    </source>
</evidence>
<dbReference type="Pfam" id="PF16087">
    <property type="entry name" value="DUF4817"/>
    <property type="match status" value="1"/>
</dbReference>
<keyword evidence="4" id="KW-1185">Reference proteome</keyword>
<evidence type="ECO:0000259" key="2">
    <source>
        <dbReference type="Pfam" id="PF16087"/>
    </source>
</evidence>
<gene>
    <name evidence="3" type="ORF">ILUMI_22649</name>
</gene>
<feature type="region of interest" description="Disordered" evidence="1">
    <location>
        <begin position="60"/>
        <end position="93"/>
    </location>
</feature>
<feature type="domain" description="DUF4817" evidence="2">
    <location>
        <begin position="6"/>
        <end position="58"/>
    </location>
</feature>
<reference evidence="3" key="1">
    <citation type="submission" date="2019-08" db="EMBL/GenBank/DDBJ databases">
        <title>The genome of the North American firefly Photinus pyralis.</title>
        <authorList>
            <consortium name="Photinus pyralis genome working group"/>
            <person name="Fallon T.R."/>
            <person name="Sander Lower S.E."/>
            <person name="Weng J.-K."/>
        </authorList>
    </citation>
    <scope>NUCLEOTIDE SEQUENCE</scope>
    <source>
        <strain evidence="3">TRF0915ILg1</strain>
        <tissue evidence="3">Whole body</tissue>
    </source>
</reference>
<accession>A0A8K0CFF4</accession>
<evidence type="ECO:0000313" key="3">
    <source>
        <dbReference type="EMBL" id="KAF2883533.1"/>
    </source>
</evidence>
<proteinExistence type="predicted"/>
<feature type="compositionally biased region" description="Polar residues" evidence="1">
    <location>
        <begin position="65"/>
        <end position="77"/>
    </location>
</feature>
<dbReference type="EMBL" id="VTPC01090374">
    <property type="protein sequence ID" value="KAF2883533.1"/>
    <property type="molecule type" value="Genomic_DNA"/>
</dbReference>
<dbReference type="AlphaFoldDB" id="A0A8K0CFF4"/>
<organism evidence="3 4">
    <name type="scientific">Ignelater luminosus</name>
    <name type="common">Cucubano</name>
    <name type="synonym">Pyrophorus luminosus</name>
    <dbReference type="NCBI Taxonomy" id="2038154"/>
    <lineage>
        <taxon>Eukaryota</taxon>
        <taxon>Metazoa</taxon>
        <taxon>Ecdysozoa</taxon>
        <taxon>Arthropoda</taxon>
        <taxon>Hexapoda</taxon>
        <taxon>Insecta</taxon>
        <taxon>Pterygota</taxon>
        <taxon>Neoptera</taxon>
        <taxon>Endopterygota</taxon>
        <taxon>Coleoptera</taxon>
        <taxon>Polyphaga</taxon>
        <taxon>Elateriformia</taxon>
        <taxon>Elateroidea</taxon>
        <taxon>Elateridae</taxon>
        <taxon>Agrypninae</taxon>
        <taxon>Pyrophorini</taxon>
        <taxon>Ignelater</taxon>
    </lineage>
</organism>
<name>A0A8K0CFF4_IGNLU</name>
<dbReference type="OrthoDB" id="10040454at2759"/>
<dbReference type="Proteomes" id="UP000801492">
    <property type="component" value="Unassembled WGS sequence"/>
</dbReference>
<comment type="caution">
    <text evidence="3">The sequence shown here is derived from an EMBL/GenBank/DDBJ whole genome shotgun (WGS) entry which is preliminary data.</text>
</comment>
<feature type="compositionally biased region" description="Basic and acidic residues" evidence="1">
    <location>
        <begin position="82"/>
        <end position="93"/>
    </location>
</feature>
<evidence type="ECO:0000313" key="4">
    <source>
        <dbReference type="Proteomes" id="UP000801492"/>
    </source>
</evidence>